<dbReference type="GO" id="GO:0005524">
    <property type="term" value="F:ATP binding"/>
    <property type="evidence" value="ECO:0007669"/>
    <property type="project" value="UniProtKB-KW"/>
</dbReference>
<sequence>MRVVGITGGIASGKSLVLNTFMTLGAYAIDC</sequence>
<dbReference type="GO" id="GO:0015937">
    <property type="term" value="P:coenzyme A biosynthetic process"/>
    <property type="evidence" value="ECO:0007669"/>
    <property type="project" value="InterPro"/>
</dbReference>
<dbReference type="Gene3D" id="3.40.50.300">
    <property type="entry name" value="P-loop containing nucleotide triphosphate hydrolases"/>
    <property type="match status" value="1"/>
</dbReference>
<dbReference type="Pfam" id="PF01121">
    <property type="entry name" value="CoaE"/>
    <property type="match status" value="1"/>
</dbReference>
<dbReference type="AlphaFoldDB" id="X1I2R2"/>
<dbReference type="InterPro" id="IPR027417">
    <property type="entry name" value="P-loop_NTPase"/>
</dbReference>
<dbReference type="PROSITE" id="PS51219">
    <property type="entry name" value="DPCK"/>
    <property type="match status" value="1"/>
</dbReference>
<accession>X1I2R2</accession>
<evidence type="ECO:0000256" key="2">
    <source>
        <dbReference type="ARBA" id="ARBA00022840"/>
    </source>
</evidence>
<evidence type="ECO:0008006" key="4">
    <source>
        <dbReference type="Google" id="ProtNLM"/>
    </source>
</evidence>
<dbReference type="EMBL" id="BARU01029026">
    <property type="protein sequence ID" value="GAH75967.1"/>
    <property type="molecule type" value="Genomic_DNA"/>
</dbReference>
<evidence type="ECO:0000256" key="1">
    <source>
        <dbReference type="ARBA" id="ARBA00022741"/>
    </source>
</evidence>
<keyword evidence="1" id="KW-0547">Nucleotide-binding</keyword>
<dbReference type="GO" id="GO:0004140">
    <property type="term" value="F:dephospho-CoA kinase activity"/>
    <property type="evidence" value="ECO:0007669"/>
    <property type="project" value="InterPro"/>
</dbReference>
<keyword evidence="2" id="KW-0067">ATP-binding</keyword>
<feature type="non-terminal residue" evidence="3">
    <location>
        <position position="31"/>
    </location>
</feature>
<name>X1I2R2_9ZZZZ</name>
<dbReference type="InterPro" id="IPR001977">
    <property type="entry name" value="Depp_CoAkinase"/>
</dbReference>
<protein>
    <recommendedName>
        <fullName evidence="4">Dephospho-CoA kinase</fullName>
    </recommendedName>
</protein>
<proteinExistence type="predicted"/>
<evidence type="ECO:0000313" key="3">
    <source>
        <dbReference type="EMBL" id="GAH75967.1"/>
    </source>
</evidence>
<reference evidence="3" key="1">
    <citation type="journal article" date="2014" name="Front. Microbiol.">
        <title>High frequency of phylogenetically diverse reductive dehalogenase-homologous genes in deep subseafloor sedimentary metagenomes.</title>
        <authorList>
            <person name="Kawai M."/>
            <person name="Futagami T."/>
            <person name="Toyoda A."/>
            <person name="Takaki Y."/>
            <person name="Nishi S."/>
            <person name="Hori S."/>
            <person name="Arai W."/>
            <person name="Tsubouchi T."/>
            <person name="Morono Y."/>
            <person name="Uchiyama I."/>
            <person name="Ito T."/>
            <person name="Fujiyama A."/>
            <person name="Inagaki F."/>
            <person name="Takami H."/>
        </authorList>
    </citation>
    <scope>NUCLEOTIDE SEQUENCE</scope>
    <source>
        <strain evidence="3">Expedition CK06-06</strain>
    </source>
</reference>
<gene>
    <name evidence="3" type="ORF">S03H2_46245</name>
</gene>
<organism evidence="3">
    <name type="scientific">marine sediment metagenome</name>
    <dbReference type="NCBI Taxonomy" id="412755"/>
    <lineage>
        <taxon>unclassified sequences</taxon>
        <taxon>metagenomes</taxon>
        <taxon>ecological metagenomes</taxon>
    </lineage>
</organism>
<comment type="caution">
    <text evidence="3">The sequence shown here is derived from an EMBL/GenBank/DDBJ whole genome shotgun (WGS) entry which is preliminary data.</text>
</comment>